<evidence type="ECO:0000313" key="3">
    <source>
        <dbReference type="EMBL" id="TPH17302.1"/>
    </source>
</evidence>
<gene>
    <name evidence="3" type="ORF">EPA86_04780</name>
</gene>
<protein>
    <recommendedName>
        <fullName evidence="2">Ice-binding protein C-terminal domain-containing protein</fullName>
    </recommendedName>
</protein>
<evidence type="ECO:0000259" key="2">
    <source>
        <dbReference type="Pfam" id="PF07589"/>
    </source>
</evidence>
<reference evidence="3 4" key="1">
    <citation type="submission" date="2019-01" db="EMBL/GenBank/DDBJ databases">
        <title>Litorilituus lipolytica sp. nov., isolated from intertidal sand of the Yellow Sea in China.</title>
        <authorList>
            <person name="Liu A."/>
        </authorList>
    </citation>
    <scope>NUCLEOTIDE SEQUENCE [LARGE SCALE GENOMIC DNA]</scope>
    <source>
        <strain evidence="3 4">RZ04</strain>
    </source>
</reference>
<dbReference type="OrthoDB" id="5781575at2"/>
<name>A0A502L0A6_9GAMM</name>
<dbReference type="Proteomes" id="UP000315303">
    <property type="component" value="Unassembled WGS sequence"/>
</dbReference>
<dbReference type="EMBL" id="SAWY01000008">
    <property type="protein sequence ID" value="TPH17302.1"/>
    <property type="molecule type" value="Genomic_DNA"/>
</dbReference>
<evidence type="ECO:0000313" key="4">
    <source>
        <dbReference type="Proteomes" id="UP000315303"/>
    </source>
</evidence>
<feature type="chain" id="PRO_5021185921" description="Ice-binding protein C-terminal domain-containing protein" evidence="1">
    <location>
        <begin position="24"/>
        <end position="265"/>
    </location>
</feature>
<feature type="domain" description="Ice-binding protein C-terminal" evidence="2">
    <location>
        <begin position="241"/>
        <end position="262"/>
    </location>
</feature>
<dbReference type="InterPro" id="IPR013424">
    <property type="entry name" value="Ice-binding_C"/>
</dbReference>
<feature type="signal peptide" evidence="1">
    <location>
        <begin position="1"/>
        <end position="23"/>
    </location>
</feature>
<dbReference type="AlphaFoldDB" id="A0A502L0A6"/>
<keyword evidence="4" id="KW-1185">Reference proteome</keyword>
<dbReference type="RefSeq" id="WP_140602281.1">
    <property type="nucleotide sequence ID" value="NZ_SAWY01000008.1"/>
</dbReference>
<sequence>MKNTKKVVAGAALSLLFSISASASVMQGTFDSGLPAGWDCTGNCGADAANGVVTAPPTGNSQYGWVSTANGVDGTGLPNIIGKEGSVLLSTLFSADAGDDLEFFFNYVTSDGSGFADYGWARLLDDSFQQVAMLFTARTKPSGNIVPGVDMPLPEATLTPGTVEIIGGGPAWSVLGTDSGRCYSGGCGYTGWVQSNYNILNSGNYYLEFGVTNWTDNAFDSGLAFDGITIGGIAIDEPKEIPEPAGIALFGLALMCLARAKKIRK</sequence>
<dbReference type="NCBIfam" id="NF038132">
    <property type="entry name" value="PEP_NF038132"/>
    <property type="match status" value="1"/>
</dbReference>
<keyword evidence="1" id="KW-0732">Signal</keyword>
<organism evidence="3 4">
    <name type="scientific">Litorilituus lipolyticus</name>
    <dbReference type="NCBI Taxonomy" id="2491017"/>
    <lineage>
        <taxon>Bacteria</taxon>
        <taxon>Pseudomonadati</taxon>
        <taxon>Pseudomonadota</taxon>
        <taxon>Gammaproteobacteria</taxon>
        <taxon>Alteromonadales</taxon>
        <taxon>Colwelliaceae</taxon>
        <taxon>Litorilituus</taxon>
    </lineage>
</organism>
<dbReference type="Pfam" id="PF07589">
    <property type="entry name" value="PEP-CTERM"/>
    <property type="match status" value="1"/>
</dbReference>
<comment type="caution">
    <text evidence="3">The sequence shown here is derived from an EMBL/GenBank/DDBJ whole genome shotgun (WGS) entry which is preliminary data.</text>
</comment>
<proteinExistence type="predicted"/>
<accession>A0A502L0A6</accession>
<evidence type="ECO:0000256" key="1">
    <source>
        <dbReference type="SAM" id="SignalP"/>
    </source>
</evidence>